<dbReference type="GeneID" id="107415884"/>
<dbReference type="FunCoup" id="A0A6P3ZLA2">
    <property type="interactions" value="1194"/>
</dbReference>
<evidence type="ECO:0000256" key="1">
    <source>
        <dbReference type="ARBA" id="ARBA00023186"/>
    </source>
</evidence>
<protein>
    <submittedName>
        <fullName evidence="4">BAG family molecular chaperone regulator 8, chloroplastic</fullName>
    </submittedName>
</protein>
<keyword evidence="1" id="KW-0143">Chaperone</keyword>
<dbReference type="PANTHER" id="PTHR33322">
    <property type="entry name" value="BAG DOMAIN CONTAINING PROTEIN, EXPRESSED"/>
    <property type="match status" value="1"/>
</dbReference>
<dbReference type="GO" id="GO:0006457">
    <property type="term" value="P:protein folding"/>
    <property type="evidence" value="ECO:0007669"/>
    <property type="project" value="TreeGrafter"/>
</dbReference>
<gene>
    <name evidence="4" type="primary">LOC107415884</name>
</gene>
<dbReference type="Proteomes" id="UP001652623">
    <property type="component" value="Chromosome 4"/>
</dbReference>
<organism evidence="3 4">
    <name type="scientific">Ziziphus jujuba</name>
    <name type="common">Chinese jujube</name>
    <name type="synonym">Ziziphus sativa</name>
    <dbReference type="NCBI Taxonomy" id="326968"/>
    <lineage>
        <taxon>Eukaryota</taxon>
        <taxon>Viridiplantae</taxon>
        <taxon>Streptophyta</taxon>
        <taxon>Embryophyta</taxon>
        <taxon>Tracheophyta</taxon>
        <taxon>Spermatophyta</taxon>
        <taxon>Magnoliopsida</taxon>
        <taxon>eudicotyledons</taxon>
        <taxon>Gunneridae</taxon>
        <taxon>Pentapetalae</taxon>
        <taxon>rosids</taxon>
        <taxon>fabids</taxon>
        <taxon>Rosales</taxon>
        <taxon>Rhamnaceae</taxon>
        <taxon>Paliureae</taxon>
        <taxon>Ziziphus</taxon>
    </lineage>
</organism>
<evidence type="ECO:0000313" key="3">
    <source>
        <dbReference type="Proteomes" id="UP001652623"/>
    </source>
</evidence>
<evidence type="ECO:0000313" key="4">
    <source>
        <dbReference type="RefSeq" id="XP_015879777.3"/>
    </source>
</evidence>
<keyword evidence="3" id="KW-1185">Reference proteome</keyword>
<dbReference type="AlphaFoldDB" id="A0A6P3ZLA2"/>
<dbReference type="PANTHER" id="PTHR33322:SF18">
    <property type="entry name" value="BAG FAMILY MOLECULAR CHAPERONE REGULATOR 8, CHLOROPLASTIC"/>
    <property type="match status" value="1"/>
</dbReference>
<reference evidence="4" key="1">
    <citation type="submission" date="2025-08" db="UniProtKB">
        <authorList>
            <consortium name="RefSeq"/>
        </authorList>
    </citation>
    <scope>IDENTIFICATION</scope>
    <source>
        <tissue evidence="4">Seedling</tissue>
    </source>
</reference>
<proteinExistence type="predicted"/>
<dbReference type="InParanoid" id="A0A6P3ZLA2"/>
<feature type="region of interest" description="Disordered" evidence="2">
    <location>
        <begin position="402"/>
        <end position="460"/>
    </location>
</feature>
<evidence type="ECO:0000256" key="2">
    <source>
        <dbReference type="SAM" id="MobiDB-lite"/>
    </source>
</evidence>
<dbReference type="InterPro" id="IPR040400">
    <property type="entry name" value="BAG5/6/7/8"/>
</dbReference>
<feature type="compositionally biased region" description="Low complexity" evidence="2">
    <location>
        <begin position="375"/>
        <end position="388"/>
    </location>
</feature>
<dbReference type="GO" id="GO:0009506">
    <property type="term" value="C:plasmodesma"/>
    <property type="evidence" value="ECO:0007669"/>
    <property type="project" value="TreeGrafter"/>
</dbReference>
<dbReference type="RefSeq" id="XP_015879777.3">
    <property type="nucleotide sequence ID" value="XM_016024291.4"/>
</dbReference>
<accession>A0A6P3ZLA2</accession>
<name>A0A6P3ZLA2_ZIZJJ</name>
<feature type="region of interest" description="Disordered" evidence="2">
    <location>
        <begin position="369"/>
        <end position="390"/>
    </location>
</feature>
<dbReference type="KEGG" id="zju:107415884"/>
<sequence length="482" mass="54383">MASNHHHLHHHQSHPPSNYCCNSSCCLSCTSNHGCSNQWSQSHCNPPPPQPTDPLLQAVASHLLQSNTNHSYPRLYTKKHTQFHHLKHRLHGEASLSSQQQQQQTHSIISSLLSRIEALEASLFQFSSSFRSHSSSYPPHSLQDLAARVIQTHFRAFLVRRSRSLRQLKDLALIKSAFNSLKSSFSNETHFDFRAISRNAMDLLLELDSIQGDDPMIRDGKKSITRDLVRFLEFMDGVAVKRNGLSLKAMKKERFGRNGDKSRGFLGSECDDLDGDQRAIIGKLRDRVKRIHGFSKVSENNEEHVELEGFQHFSNDDEDEENPRVVISGKNGRIIDGVLVKRHGVQPRVKKSVSFAEDGNVLKVFSNTHDSISNGDGTSLDDSVSSDDQVGDFEEKNCSEVEEIKSPSQGIEDDEEAHMEKGEFSQASDGGIKPRTTRIPRRESKGYCQDNNSDFVFSPPLPVQMETKADLMRGRMQRNKIF</sequence>